<keyword evidence="2" id="KW-1185">Reference proteome</keyword>
<proteinExistence type="predicted"/>
<dbReference type="AlphaFoldDB" id="A0A5B7GFJ1"/>
<reference evidence="1 2" key="1">
    <citation type="submission" date="2019-05" db="EMBL/GenBank/DDBJ databases">
        <title>Another draft genome of Portunus trituberculatus and its Hox gene families provides insights of decapod evolution.</title>
        <authorList>
            <person name="Jeong J.-H."/>
            <person name="Song I."/>
            <person name="Kim S."/>
            <person name="Choi T."/>
            <person name="Kim D."/>
            <person name="Ryu S."/>
            <person name="Kim W."/>
        </authorList>
    </citation>
    <scope>NUCLEOTIDE SEQUENCE [LARGE SCALE GENOMIC DNA]</scope>
    <source>
        <tissue evidence="1">Muscle</tissue>
    </source>
</reference>
<evidence type="ECO:0000313" key="1">
    <source>
        <dbReference type="EMBL" id="MPC56346.1"/>
    </source>
</evidence>
<sequence>MCKKQTDVINSRCKNLDRVDTLKSLFDEILFTNCLKLLVTRSHSGPPGACARVVALPAGAVPCCAWCCTKSYSPDLYLINVYYACSPEKKNCNNIPLYTAAGDGCEHLQCSHRCADVSGQ</sequence>
<evidence type="ECO:0000313" key="2">
    <source>
        <dbReference type="Proteomes" id="UP000324222"/>
    </source>
</evidence>
<accession>A0A5B7GFJ1</accession>
<comment type="caution">
    <text evidence="1">The sequence shown here is derived from an EMBL/GenBank/DDBJ whole genome shotgun (WGS) entry which is preliminary data.</text>
</comment>
<organism evidence="1 2">
    <name type="scientific">Portunus trituberculatus</name>
    <name type="common">Swimming crab</name>
    <name type="synonym">Neptunus trituberculatus</name>
    <dbReference type="NCBI Taxonomy" id="210409"/>
    <lineage>
        <taxon>Eukaryota</taxon>
        <taxon>Metazoa</taxon>
        <taxon>Ecdysozoa</taxon>
        <taxon>Arthropoda</taxon>
        <taxon>Crustacea</taxon>
        <taxon>Multicrustacea</taxon>
        <taxon>Malacostraca</taxon>
        <taxon>Eumalacostraca</taxon>
        <taxon>Eucarida</taxon>
        <taxon>Decapoda</taxon>
        <taxon>Pleocyemata</taxon>
        <taxon>Brachyura</taxon>
        <taxon>Eubrachyura</taxon>
        <taxon>Portunoidea</taxon>
        <taxon>Portunidae</taxon>
        <taxon>Portuninae</taxon>
        <taxon>Portunus</taxon>
    </lineage>
</organism>
<gene>
    <name evidence="1" type="ORF">E2C01_050303</name>
</gene>
<dbReference type="EMBL" id="VSRR010013865">
    <property type="protein sequence ID" value="MPC56346.1"/>
    <property type="molecule type" value="Genomic_DNA"/>
</dbReference>
<name>A0A5B7GFJ1_PORTR</name>
<protein>
    <submittedName>
        <fullName evidence="1">Uncharacterized protein</fullName>
    </submittedName>
</protein>
<dbReference type="Proteomes" id="UP000324222">
    <property type="component" value="Unassembled WGS sequence"/>
</dbReference>